<dbReference type="RefSeq" id="WP_087660024.1">
    <property type="nucleotide sequence ID" value="NZ_FCOL02000093.1"/>
</dbReference>
<feature type="chain" id="PRO_5011116534" description="Lipoprotein" evidence="1">
    <location>
        <begin position="23"/>
        <end position="227"/>
    </location>
</feature>
<organism evidence="2 3">
    <name type="scientific">Caballeronia terrestris</name>
    <dbReference type="NCBI Taxonomy" id="1226301"/>
    <lineage>
        <taxon>Bacteria</taxon>
        <taxon>Pseudomonadati</taxon>
        <taxon>Pseudomonadota</taxon>
        <taxon>Betaproteobacteria</taxon>
        <taxon>Burkholderiales</taxon>
        <taxon>Burkholderiaceae</taxon>
        <taxon>Caballeronia</taxon>
    </lineage>
</organism>
<sequence length="227" mass="24629">MKKSFAGKLGLILFAVMLGGMASQPSAPLEGSGFLRDYSDLAETKDARGNTIWAWASPKLKPANYNAILLDPLVFYPEPRPSEQVSAETLKQILAYSNDSLKRSFSQRFRVVDRAGPGVLRIRAAFSSVAARGQGLKPYQVVPMAFVATMALRTATGKPERAFIVVEVEGTDSTTGELLGQRVRVGIAERLARVASQQVITLDTLKPLLDELSAGAFPELANYVKLK</sequence>
<keyword evidence="3" id="KW-1185">Reference proteome</keyword>
<name>A0A158KQ41_9BURK</name>
<accession>A0A158KQ41</accession>
<reference evidence="2" key="1">
    <citation type="submission" date="2016-01" db="EMBL/GenBank/DDBJ databases">
        <authorList>
            <person name="Peeters C."/>
        </authorList>
    </citation>
    <scope>NUCLEOTIDE SEQUENCE [LARGE SCALE GENOMIC DNA]</scope>
    <source>
        <strain evidence="2">LMG 22937</strain>
    </source>
</reference>
<dbReference type="EMBL" id="FCOL02000093">
    <property type="protein sequence ID" value="SAL83252.1"/>
    <property type="molecule type" value="Genomic_DNA"/>
</dbReference>
<feature type="signal peptide" evidence="1">
    <location>
        <begin position="1"/>
        <end position="22"/>
    </location>
</feature>
<dbReference type="AlphaFoldDB" id="A0A158KQ41"/>
<dbReference type="Proteomes" id="UP000054925">
    <property type="component" value="Unassembled WGS sequence"/>
</dbReference>
<protein>
    <recommendedName>
        <fullName evidence="4">Lipoprotein</fullName>
    </recommendedName>
</protein>
<evidence type="ECO:0000256" key="1">
    <source>
        <dbReference type="SAM" id="SignalP"/>
    </source>
</evidence>
<dbReference type="InterPro" id="IPR021747">
    <property type="entry name" value="DUF3313"/>
</dbReference>
<gene>
    <name evidence="2" type="ORF">AWB67_06353</name>
</gene>
<dbReference type="Pfam" id="PF11769">
    <property type="entry name" value="DUF3313"/>
    <property type="match status" value="1"/>
</dbReference>
<evidence type="ECO:0000313" key="2">
    <source>
        <dbReference type="EMBL" id="SAL83252.1"/>
    </source>
</evidence>
<evidence type="ECO:0008006" key="4">
    <source>
        <dbReference type="Google" id="ProtNLM"/>
    </source>
</evidence>
<proteinExistence type="predicted"/>
<evidence type="ECO:0000313" key="3">
    <source>
        <dbReference type="Proteomes" id="UP000054925"/>
    </source>
</evidence>
<comment type="caution">
    <text evidence="2">The sequence shown here is derived from an EMBL/GenBank/DDBJ whole genome shotgun (WGS) entry which is preliminary data.</text>
</comment>
<keyword evidence="1" id="KW-0732">Signal</keyword>